<organism evidence="1 2">
    <name type="scientific">Cucurbita argyrosperma subsp. sororia</name>
    <dbReference type="NCBI Taxonomy" id="37648"/>
    <lineage>
        <taxon>Eukaryota</taxon>
        <taxon>Viridiplantae</taxon>
        <taxon>Streptophyta</taxon>
        <taxon>Embryophyta</taxon>
        <taxon>Tracheophyta</taxon>
        <taxon>Spermatophyta</taxon>
        <taxon>Magnoliopsida</taxon>
        <taxon>eudicotyledons</taxon>
        <taxon>Gunneridae</taxon>
        <taxon>Pentapetalae</taxon>
        <taxon>rosids</taxon>
        <taxon>fabids</taxon>
        <taxon>Cucurbitales</taxon>
        <taxon>Cucurbitaceae</taxon>
        <taxon>Cucurbiteae</taxon>
        <taxon>Cucurbita</taxon>
    </lineage>
</organism>
<feature type="non-terminal residue" evidence="1">
    <location>
        <position position="1"/>
    </location>
</feature>
<dbReference type="Proteomes" id="UP000685013">
    <property type="component" value="Chromosome 17"/>
</dbReference>
<accession>A0AAV6M588</accession>
<protein>
    <submittedName>
        <fullName evidence="1">Uncharacterized protein</fullName>
    </submittedName>
</protein>
<dbReference type="AlphaFoldDB" id="A0AAV6M588"/>
<name>A0AAV6M588_9ROSI</name>
<proteinExistence type="predicted"/>
<reference evidence="1 2" key="1">
    <citation type="journal article" date="2021" name="Hortic Res">
        <title>The domestication of Cucurbita argyrosperma as revealed by the genome of its wild relative.</title>
        <authorList>
            <person name="Barrera-Redondo J."/>
            <person name="Sanchez-de la Vega G."/>
            <person name="Aguirre-Liguori J.A."/>
            <person name="Castellanos-Morales G."/>
            <person name="Gutierrez-Guerrero Y.T."/>
            <person name="Aguirre-Dugua X."/>
            <person name="Aguirre-Planter E."/>
            <person name="Tenaillon M.I."/>
            <person name="Lira-Saade R."/>
            <person name="Eguiarte L.E."/>
        </authorList>
    </citation>
    <scope>NUCLEOTIDE SEQUENCE [LARGE SCALE GENOMIC DNA]</scope>
    <source>
        <strain evidence="1">JBR-2021</strain>
    </source>
</reference>
<evidence type="ECO:0000313" key="1">
    <source>
        <dbReference type="EMBL" id="KAG6575649.1"/>
    </source>
</evidence>
<dbReference type="EMBL" id="JAGKQH010000017">
    <property type="protein sequence ID" value="KAG6575649.1"/>
    <property type="molecule type" value="Genomic_DNA"/>
</dbReference>
<comment type="caution">
    <text evidence="1">The sequence shown here is derived from an EMBL/GenBank/DDBJ whole genome shotgun (WGS) entry which is preliminary data.</text>
</comment>
<keyword evidence="2" id="KW-1185">Reference proteome</keyword>
<gene>
    <name evidence="1" type="ORF">SDJN03_26288</name>
</gene>
<sequence length="89" mass="9450">MESPPVPTHETGDGWAVGRRAVVGHDVVLLGFNFKWNSQSLKGAVEGRKTEKGSPNIFGLPLTQMAAEEEVVTGGAANWGPPSGTPWHN</sequence>
<evidence type="ECO:0000313" key="2">
    <source>
        <dbReference type="Proteomes" id="UP000685013"/>
    </source>
</evidence>